<keyword evidence="3 4" id="KW-0862">Zinc</keyword>
<feature type="compositionally biased region" description="Basic and acidic residues" evidence="5">
    <location>
        <begin position="231"/>
        <end position="256"/>
    </location>
</feature>
<dbReference type="Proteomes" id="UP000444721">
    <property type="component" value="Unassembled WGS sequence"/>
</dbReference>
<dbReference type="VEuPathDB" id="AmoebaDB:NfTy_087820"/>
<dbReference type="AlphaFoldDB" id="A0A6A5BAD1"/>
<dbReference type="InterPro" id="IPR013083">
    <property type="entry name" value="Znf_RING/FYVE/PHD"/>
</dbReference>
<dbReference type="OMA" id="CENIIRP"/>
<keyword evidence="1 4" id="KW-0479">Metal-binding</keyword>
<dbReference type="GO" id="GO:0008270">
    <property type="term" value="F:zinc ion binding"/>
    <property type="evidence" value="ECO:0007669"/>
    <property type="project" value="UniProtKB-KW"/>
</dbReference>
<feature type="compositionally biased region" description="Low complexity" evidence="5">
    <location>
        <begin position="142"/>
        <end position="166"/>
    </location>
</feature>
<proteinExistence type="predicted"/>
<dbReference type="SUPFAM" id="SSF49599">
    <property type="entry name" value="TRAF domain-like"/>
    <property type="match status" value="1"/>
</dbReference>
<evidence type="ECO:0000313" key="7">
    <source>
        <dbReference type="EMBL" id="KAF0972052.1"/>
    </source>
</evidence>
<feature type="compositionally biased region" description="Low complexity" evidence="5">
    <location>
        <begin position="175"/>
        <end position="198"/>
    </location>
</feature>
<dbReference type="PROSITE" id="PS50145">
    <property type="entry name" value="ZF_TRAF"/>
    <property type="match status" value="1"/>
</dbReference>
<evidence type="ECO:0000256" key="5">
    <source>
        <dbReference type="SAM" id="MobiDB-lite"/>
    </source>
</evidence>
<dbReference type="Gene3D" id="3.30.40.10">
    <property type="entry name" value="Zinc/RING finger domain, C3HC4 (zinc finger)"/>
    <property type="match status" value="1"/>
</dbReference>
<keyword evidence="8" id="KW-1185">Reference proteome</keyword>
<feature type="compositionally biased region" description="Basic residues" evidence="5">
    <location>
        <begin position="199"/>
        <end position="208"/>
    </location>
</feature>
<feature type="compositionally biased region" description="Polar residues" evidence="5">
    <location>
        <begin position="215"/>
        <end position="230"/>
    </location>
</feature>
<keyword evidence="2 4" id="KW-0863">Zinc-finger</keyword>
<gene>
    <name evidence="7" type="ORF">FDP41_009748</name>
</gene>
<dbReference type="VEuPathDB" id="AmoebaDB:FDP41_009748"/>
<reference evidence="7 8" key="1">
    <citation type="journal article" date="2019" name="Sci. Rep.">
        <title>Nanopore sequencing improves the draft genome of the human pathogenic amoeba Naegleria fowleri.</title>
        <authorList>
            <person name="Liechti N."/>
            <person name="Schurch N."/>
            <person name="Bruggmann R."/>
            <person name="Wittwer M."/>
        </authorList>
    </citation>
    <scope>NUCLEOTIDE SEQUENCE [LARGE SCALE GENOMIC DNA]</scope>
    <source>
        <strain evidence="7 8">ATCC 30894</strain>
    </source>
</reference>
<evidence type="ECO:0000256" key="3">
    <source>
        <dbReference type="ARBA" id="ARBA00022833"/>
    </source>
</evidence>
<feature type="region of interest" description="Disordered" evidence="5">
    <location>
        <begin position="136"/>
        <end position="256"/>
    </location>
</feature>
<accession>A0A6A5BAD1</accession>
<dbReference type="EMBL" id="VFQX01000072">
    <property type="protein sequence ID" value="KAF0972052.1"/>
    <property type="molecule type" value="Genomic_DNA"/>
</dbReference>
<dbReference type="OrthoDB" id="6105938at2759"/>
<name>A0A6A5BAD1_NAEFO</name>
<comment type="caution">
    <text evidence="7">The sequence shown here is derived from an EMBL/GenBank/DDBJ whole genome shotgun (WGS) entry which is preliminary data.</text>
</comment>
<feature type="domain" description="TRAF-type" evidence="6">
    <location>
        <begin position="13"/>
        <end position="74"/>
    </location>
</feature>
<evidence type="ECO:0000313" key="8">
    <source>
        <dbReference type="Proteomes" id="UP000444721"/>
    </source>
</evidence>
<sequence length="256" mass="29938">MLRDLNDDSSFLHNRFVEKLADDSEVDCPNMCSQGKVKRGNLKEHLEKFCENIIRPCAMKKFGCNFEGNFNQLQNHKNECAYIKLAGVLESYENTITDLRRKCANAQQGEEFKMKISTLEQTNELLRLENDELKEKVRKLQKQAQHSSTQQSSSSQNNNANTSTYQDRSNHQRQNNSYSNTNNYNNQNNYHNNNYYNSHHQHTNHHPHTQPSSHAYTNTNNFSHNQNRSNTSDDHYHKSGDKHNRRSSNKDNCKQQ</sequence>
<evidence type="ECO:0000259" key="6">
    <source>
        <dbReference type="PROSITE" id="PS50145"/>
    </source>
</evidence>
<dbReference type="InterPro" id="IPR001293">
    <property type="entry name" value="Znf_TRAF"/>
</dbReference>
<evidence type="ECO:0000256" key="4">
    <source>
        <dbReference type="PROSITE-ProRule" id="PRU00207"/>
    </source>
</evidence>
<dbReference type="RefSeq" id="XP_044556767.1">
    <property type="nucleotide sequence ID" value="XM_044713739.1"/>
</dbReference>
<dbReference type="VEuPathDB" id="AmoebaDB:NF0004560"/>
<evidence type="ECO:0000256" key="1">
    <source>
        <dbReference type="ARBA" id="ARBA00022723"/>
    </source>
</evidence>
<dbReference type="Pfam" id="PF02176">
    <property type="entry name" value="zf-TRAF"/>
    <property type="match status" value="1"/>
</dbReference>
<dbReference type="GeneID" id="68116963"/>
<organism evidence="7 8">
    <name type="scientific">Naegleria fowleri</name>
    <name type="common">Brain eating amoeba</name>
    <dbReference type="NCBI Taxonomy" id="5763"/>
    <lineage>
        <taxon>Eukaryota</taxon>
        <taxon>Discoba</taxon>
        <taxon>Heterolobosea</taxon>
        <taxon>Tetramitia</taxon>
        <taxon>Eutetramitia</taxon>
        <taxon>Vahlkampfiidae</taxon>
        <taxon>Naegleria</taxon>
    </lineage>
</organism>
<evidence type="ECO:0000256" key="2">
    <source>
        <dbReference type="ARBA" id="ARBA00022771"/>
    </source>
</evidence>
<protein>
    <recommendedName>
        <fullName evidence="6">TRAF-type domain-containing protein</fullName>
    </recommendedName>
</protein>
<feature type="zinc finger region" description="TRAF-type" evidence="4">
    <location>
        <begin position="13"/>
        <end position="74"/>
    </location>
</feature>